<comment type="caution">
    <text evidence="4">The sequence shown here is derived from an EMBL/GenBank/DDBJ whole genome shotgun (WGS) entry which is preliminary data.</text>
</comment>
<organism evidence="4">
    <name type="scientific">Fervidobacterium thailandense</name>
    <dbReference type="NCBI Taxonomy" id="1008305"/>
    <lineage>
        <taxon>Bacteria</taxon>
        <taxon>Thermotogati</taxon>
        <taxon>Thermotogota</taxon>
        <taxon>Thermotogae</taxon>
        <taxon>Thermotogales</taxon>
        <taxon>Fervidobacteriaceae</taxon>
        <taxon>Fervidobacterium</taxon>
    </lineage>
</organism>
<dbReference type="Pfam" id="PF00395">
    <property type="entry name" value="SLH"/>
    <property type="match status" value="1"/>
</dbReference>
<dbReference type="Gene3D" id="1.20.5.300">
    <property type="match status" value="1"/>
</dbReference>
<gene>
    <name evidence="4" type="ORF">ENT77_01480</name>
</gene>
<feature type="domain" description="SLH" evidence="3">
    <location>
        <begin position="41"/>
        <end position="82"/>
    </location>
</feature>
<keyword evidence="2" id="KW-1133">Transmembrane helix</keyword>
<dbReference type="Gene3D" id="1.10.287.1490">
    <property type="match status" value="1"/>
</dbReference>
<accession>A0A7C4VSP1</accession>
<sequence length="488" mass="55248">MSVVLDRRLLKLTLFAKARLFLISLILFARIAVFSTTPNIRDLTPASKEYKAVSFLVEKKIMEVDQNQNFKPSLLITRLDLAKYLYNLITTYDFETLCSKTASDVSKDIEKLQRQINNLEKEVQEIQRFLQTAEISRLSSELNDLKKRVANLEGRVNTRLEQVDKKLAELDTKLKLIESRVSQLTTTATAITQPSQPGQPTHTALAELQNTVKSLDSTVKSLSESSKRIDDTLKGQSTELANLRSKLASVEGSVQQISKSLSDFDKRLGSLHDAIVGDRRTFTAQLDSLRMDVSKLSEQQQENSKFFQNLTEELKETKQKISSVESTIAKEINAQVVELSKTLVNLDERVGKLEKVINTGEEFINRLETLDPLTLVNFAGNLQLITNRVEQLETRAQKNEEAVRVINADLKQLTSQIADTKSVQRQLEDTITKLETSIEKQSELERMLKESEKRVQSLRNELEIYKWLSVAAITVSVLFALLFVLGAQ</sequence>
<dbReference type="PANTHER" id="PTHR32114:SF2">
    <property type="entry name" value="ABC TRANSPORTER ABCH.3"/>
    <property type="match status" value="1"/>
</dbReference>
<evidence type="ECO:0000313" key="4">
    <source>
        <dbReference type="EMBL" id="HGU39864.1"/>
    </source>
</evidence>
<proteinExistence type="predicted"/>
<reference evidence="4" key="1">
    <citation type="journal article" date="2020" name="mSystems">
        <title>Genome- and Community-Level Interaction Insights into Carbon Utilization and Element Cycling Functions of Hydrothermarchaeota in Hydrothermal Sediment.</title>
        <authorList>
            <person name="Zhou Z."/>
            <person name="Liu Y."/>
            <person name="Xu W."/>
            <person name="Pan J."/>
            <person name="Luo Z.H."/>
            <person name="Li M."/>
        </authorList>
    </citation>
    <scope>NUCLEOTIDE SEQUENCE [LARGE SCALE GENOMIC DNA]</scope>
    <source>
        <strain evidence="4">SpSt-609</strain>
    </source>
</reference>
<dbReference type="Gene3D" id="1.20.1480.30">
    <property type="entry name" value="Designed four-helix bundle protein"/>
    <property type="match status" value="1"/>
</dbReference>
<feature type="transmembrane region" description="Helical" evidence="2">
    <location>
        <begin position="12"/>
        <end position="33"/>
    </location>
</feature>
<dbReference type="AlphaFoldDB" id="A0A7C4VSP1"/>
<evidence type="ECO:0000256" key="1">
    <source>
        <dbReference type="SAM" id="Coils"/>
    </source>
</evidence>
<dbReference type="PANTHER" id="PTHR32114">
    <property type="entry name" value="ABC TRANSPORTER ABCH.3"/>
    <property type="match status" value="1"/>
</dbReference>
<dbReference type="SUPFAM" id="SSF58100">
    <property type="entry name" value="Bacterial hemolysins"/>
    <property type="match status" value="1"/>
</dbReference>
<dbReference type="Gene3D" id="1.20.5.340">
    <property type="match status" value="1"/>
</dbReference>
<dbReference type="EMBL" id="DSZY01000006">
    <property type="protein sequence ID" value="HGU39864.1"/>
    <property type="molecule type" value="Genomic_DNA"/>
</dbReference>
<feature type="coiled-coil region" evidence="1">
    <location>
        <begin position="102"/>
        <end position="225"/>
    </location>
</feature>
<keyword evidence="2" id="KW-0812">Transmembrane</keyword>
<protein>
    <recommendedName>
        <fullName evidence="3">SLH domain-containing protein</fullName>
    </recommendedName>
</protein>
<keyword evidence="2" id="KW-0472">Membrane</keyword>
<feature type="coiled-coil region" evidence="1">
    <location>
        <begin position="307"/>
        <end position="349"/>
    </location>
</feature>
<dbReference type="InterPro" id="IPR001119">
    <property type="entry name" value="SLH_dom"/>
</dbReference>
<evidence type="ECO:0000256" key="2">
    <source>
        <dbReference type="SAM" id="Phobius"/>
    </source>
</evidence>
<keyword evidence="1" id="KW-0175">Coiled coil</keyword>
<evidence type="ECO:0000259" key="3">
    <source>
        <dbReference type="Pfam" id="PF00395"/>
    </source>
</evidence>
<feature type="transmembrane region" description="Helical" evidence="2">
    <location>
        <begin position="464"/>
        <end position="485"/>
    </location>
</feature>
<feature type="coiled-coil region" evidence="1">
    <location>
        <begin position="382"/>
        <end position="468"/>
    </location>
</feature>
<name>A0A7C4VSP1_9BACT</name>